<evidence type="ECO:0000313" key="3">
    <source>
        <dbReference type="Proteomes" id="UP000596049"/>
    </source>
</evidence>
<dbReference type="RefSeq" id="WP_053595353.1">
    <property type="nucleotide sequence ID" value="NZ_CP067341.1"/>
</dbReference>
<feature type="transmembrane region" description="Helical" evidence="1">
    <location>
        <begin position="45"/>
        <end position="62"/>
    </location>
</feature>
<evidence type="ECO:0000256" key="1">
    <source>
        <dbReference type="SAM" id="Phobius"/>
    </source>
</evidence>
<sequence>MLKIMKMEFLQLIRQPIWPTIFILFIIVAIFLPRANITDLTVIPGMVYFIMVMTLLLFIYGAERARLEINQQLDETISVTPLFRKYNRSTLLYWLVLSLLIYIVFYLAIVGYIGIVHRSITVDGVLESFTYTLFCWYIPFFYSIILGYVIYSWLPNIYSYLMIIGVWFLTMPYNSMVGILPREWGGWLINGDPNIIEINSVSFLESLVINNGYYIQRIFMFLIVIALYLWTRYKRNLKIKTFSISLLAVSMLVPIFSPYVPYITGKGSLDLATTLSLTEEQSVTVSEEYQINKYTFNFKHGANNHDLKYRVAMDITSNTDHITLALLQDFQINTVTMSTSPIKMKRLGQLVQLELPERNGTIEMEIETSTYSPIGPTTAQLVATSAWYPMLPSEAQDPYHHGVKEDYELYWDSPMPHPILSNLDENTVNHWVGKAYGPTILMGKFDKIDNLTYPSYKSLQQIDPLTHTINEVMQKNNQEYNVSEKLPTHLYYAPVFNGIQANPDEAYINPESYSTSDIFNAFYRGEGNQ</sequence>
<keyword evidence="3" id="KW-1185">Reference proteome</keyword>
<feature type="transmembrane region" description="Helical" evidence="1">
    <location>
        <begin position="242"/>
        <end position="260"/>
    </location>
</feature>
<dbReference type="Proteomes" id="UP000596049">
    <property type="component" value="Chromosome"/>
</dbReference>
<feature type="transmembrane region" description="Helical" evidence="1">
    <location>
        <begin position="158"/>
        <end position="180"/>
    </location>
</feature>
<keyword evidence="1" id="KW-0472">Membrane</keyword>
<feature type="transmembrane region" description="Helical" evidence="1">
    <location>
        <begin position="91"/>
        <end position="116"/>
    </location>
</feature>
<evidence type="ECO:0000313" key="2">
    <source>
        <dbReference type="EMBL" id="QQP13012.1"/>
    </source>
</evidence>
<evidence type="ECO:0008006" key="4">
    <source>
        <dbReference type="Google" id="ProtNLM"/>
    </source>
</evidence>
<dbReference type="EMBL" id="CP067341">
    <property type="protein sequence ID" value="QQP13012.1"/>
    <property type="molecule type" value="Genomic_DNA"/>
</dbReference>
<keyword evidence="1" id="KW-0812">Transmembrane</keyword>
<feature type="transmembrane region" description="Helical" evidence="1">
    <location>
        <begin position="12"/>
        <end position="33"/>
    </location>
</feature>
<gene>
    <name evidence="2" type="ORF">FJQ98_02755</name>
</gene>
<feature type="transmembrane region" description="Helical" evidence="1">
    <location>
        <begin position="213"/>
        <end position="230"/>
    </location>
</feature>
<name>A0ABX7AU34_9BACI</name>
<proteinExistence type="predicted"/>
<reference evidence="2 3" key="1">
    <citation type="submission" date="2020-01" db="EMBL/GenBank/DDBJ databases">
        <authorList>
            <person name="Liu G."/>
            <person name="Liu B."/>
        </authorList>
    </citation>
    <scope>NUCLEOTIDE SEQUENCE [LARGE SCALE GENOMIC DNA]</scope>
    <source>
        <strain evidence="2 3">FJAT-51161</strain>
    </source>
</reference>
<feature type="transmembrane region" description="Helical" evidence="1">
    <location>
        <begin position="128"/>
        <end position="151"/>
    </location>
</feature>
<accession>A0ABX7AU34</accession>
<organism evidence="2 3">
    <name type="scientific">Lysinibacillus agricola</name>
    <dbReference type="NCBI Taxonomy" id="2590012"/>
    <lineage>
        <taxon>Bacteria</taxon>
        <taxon>Bacillati</taxon>
        <taxon>Bacillota</taxon>
        <taxon>Bacilli</taxon>
        <taxon>Bacillales</taxon>
        <taxon>Bacillaceae</taxon>
        <taxon>Lysinibacillus</taxon>
    </lineage>
</organism>
<keyword evidence="1" id="KW-1133">Transmembrane helix</keyword>
<protein>
    <recommendedName>
        <fullName evidence="4">ABC transporter permease</fullName>
    </recommendedName>
</protein>